<dbReference type="Proteomes" id="UP000290289">
    <property type="component" value="Chromosome 15"/>
</dbReference>
<reference evidence="1 2" key="1">
    <citation type="submission" date="2018-10" db="EMBL/GenBank/DDBJ databases">
        <title>A high-quality apple genome assembly.</title>
        <authorList>
            <person name="Hu J."/>
        </authorList>
    </citation>
    <scope>NUCLEOTIDE SEQUENCE [LARGE SCALE GENOMIC DNA]</scope>
    <source>
        <strain evidence="2">cv. HFTH1</strain>
        <tissue evidence="1">Young leaf</tissue>
    </source>
</reference>
<proteinExistence type="predicted"/>
<evidence type="ECO:0000313" key="2">
    <source>
        <dbReference type="Proteomes" id="UP000290289"/>
    </source>
</evidence>
<accession>A0A498HXU6</accession>
<organism evidence="1 2">
    <name type="scientific">Malus domestica</name>
    <name type="common">Apple</name>
    <name type="synonym">Pyrus malus</name>
    <dbReference type="NCBI Taxonomy" id="3750"/>
    <lineage>
        <taxon>Eukaryota</taxon>
        <taxon>Viridiplantae</taxon>
        <taxon>Streptophyta</taxon>
        <taxon>Embryophyta</taxon>
        <taxon>Tracheophyta</taxon>
        <taxon>Spermatophyta</taxon>
        <taxon>Magnoliopsida</taxon>
        <taxon>eudicotyledons</taxon>
        <taxon>Gunneridae</taxon>
        <taxon>Pentapetalae</taxon>
        <taxon>rosids</taxon>
        <taxon>fabids</taxon>
        <taxon>Rosales</taxon>
        <taxon>Rosaceae</taxon>
        <taxon>Amygdaloideae</taxon>
        <taxon>Maleae</taxon>
        <taxon>Malus</taxon>
    </lineage>
</organism>
<protein>
    <submittedName>
        <fullName evidence="1">Uncharacterized protein</fullName>
    </submittedName>
</protein>
<sequence length="103" mass="11294">MKEANLEKGGTVWYVRRDRTEWDEAFRPTFGAPKTGTNFGSASPLVTTCSTSMEHKIITSQSPSSSLFPSEGIFAPSPFHLVPSRPVPFRSVPSHPVCIPNDT</sequence>
<evidence type="ECO:0000313" key="1">
    <source>
        <dbReference type="EMBL" id="RXH73723.1"/>
    </source>
</evidence>
<gene>
    <name evidence="1" type="ORF">DVH24_016545</name>
</gene>
<dbReference type="AlphaFoldDB" id="A0A498HXU6"/>
<keyword evidence="2" id="KW-1185">Reference proteome</keyword>
<comment type="caution">
    <text evidence="1">The sequence shown here is derived from an EMBL/GenBank/DDBJ whole genome shotgun (WGS) entry which is preliminary data.</text>
</comment>
<name>A0A498HXU6_MALDO</name>
<dbReference type="EMBL" id="RDQH01000341">
    <property type="protein sequence ID" value="RXH73723.1"/>
    <property type="molecule type" value="Genomic_DNA"/>
</dbReference>